<keyword evidence="1" id="KW-0472">Membrane</keyword>
<dbReference type="InParanoid" id="L2GRW9"/>
<feature type="transmembrane region" description="Helical" evidence="1">
    <location>
        <begin position="207"/>
        <end position="227"/>
    </location>
</feature>
<organism evidence="2 3">
    <name type="scientific">Vavraia culicis (isolate floridensis)</name>
    <name type="common">Microsporidian parasite</name>
    <dbReference type="NCBI Taxonomy" id="948595"/>
    <lineage>
        <taxon>Eukaryota</taxon>
        <taxon>Fungi</taxon>
        <taxon>Fungi incertae sedis</taxon>
        <taxon>Microsporidia</taxon>
        <taxon>Pleistophoridae</taxon>
        <taxon>Vavraia</taxon>
    </lineage>
</organism>
<evidence type="ECO:0000313" key="3">
    <source>
        <dbReference type="Proteomes" id="UP000011081"/>
    </source>
</evidence>
<dbReference type="EMBL" id="GL877461">
    <property type="protein sequence ID" value="ELA46132.1"/>
    <property type="molecule type" value="Genomic_DNA"/>
</dbReference>
<reference evidence="3" key="1">
    <citation type="submission" date="2011-03" db="EMBL/GenBank/DDBJ databases">
        <title>The genome sequence of Vavraia culicis strain floridensis.</title>
        <authorList>
            <consortium name="The Broad Institute Genome Sequencing Platform"/>
            <person name="Cuomo C."/>
            <person name="Becnel J."/>
            <person name="Sanscrainte N."/>
            <person name="Young S.K."/>
            <person name="Zeng Q."/>
            <person name="Gargeya S."/>
            <person name="Fitzgerald M."/>
            <person name="Haas B."/>
            <person name="Abouelleil A."/>
            <person name="Alvarado L."/>
            <person name="Arachchi H.M."/>
            <person name="Berlin A."/>
            <person name="Chapman S.B."/>
            <person name="Gearin G."/>
            <person name="Goldberg J."/>
            <person name="Griggs A."/>
            <person name="Gujja S."/>
            <person name="Hansen M."/>
            <person name="Heiman D."/>
            <person name="Howarth C."/>
            <person name="Larimer J."/>
            <person name="Lui A."/>
            <person name="MacDonald P.J.P."/>
            <person name="McCowen C."/>
            <person name="Montmayeur A."/>
            <person name="Murphy C."/>
            <person name="Neiman D."/>
            <person name="Pearson M."/>
            <person name="Priest M."/>
            <person name="Roberts A."/>
            <person name="Saif S."/>
            <person name="Shea T."/>
            <person name="Sisk P."/>
            <person name="Stolte C."/>
            <person name="Sykes S."/>
            <person name="Wortman J."/>
            <person name="Nusbaum C."/>
            <person name="Birren B."/>
        </authorList>
    </citation>
    <scope>NUCLEOTIDE SEQUENCE [LARGE SCALE GENOMIC DNA]</scope>
    <source>
        <strain evidence="3">floridensis</strain>
    </source>
</reference>
<dbReference type="RefSeq" id="XP_008075376.1">
    <property type="nucleotide sequence ID" value="XM_008077185.1"/>
</dbReference>
<keyword evidence="1" id="KW-1133">Transmembrane helix</keyword>
<dbReference type="Proteomes" id="UP000011081">
    <property type="component" value="Unassembled WGS sequence"/>
</dbReference>
<keyword evidence="3" id="KW-1185">Reference proteome</keyword>
<dbReference type="HOGENOM" id="CLU_389896_0_0_1"/>
<proteinExistence type="predicted"/>
<feature type="transmembrane region" description="Helical" evidence="1">
    <location>
        <begin position="247"/>
        <end position="264"/>
    </location>
</feature>
<protein>
    <submittedName>
        <fullName evidence="2">Uncharacterized protein</fullName>
    </submittedName>
</protein>
<accession>L2GRW9</accession>
<sequence length="708" mass="79414">MAYGTISNARILDRMKASACSWMRECNISDVIVAMGVVLCLTGLCTPNILICGILCILLAVRVVKGSHIWGTLNSTKGIIRAVIGRTSIFVHTRTTGHTVARIILRILMHVIPAVVQAVIGFTACTTDLINRSNAADMIIMVGTACMRACGVRIIHEAYFAPSRVVICVLISLGIQRAPLTLSIEDALEVLCASNCLFSSTCLSRTAGVVCLLFHAQLCGCCDFLLLYPLSPKVFPIPGDSTCRTSYHAWITYIVFIVVSNARMHKQLRIMVRYHAVHTLISLCISSGKNIYRDVLNACINEQSKYGSRTFFNINIKRSTGMMYNAHGKRAVLTNNFVAQTGIDDTKNMGCQAFTDLVVQNSCLKELSDKGTIVVCGDKKRKHRMIEDCTYINVERDDAYDGRAEIETEQRNAVLTAKWKVTQRTHTKGLTVPCKRTETKRKRAHNMNMKDKRSTFNAPICTKTNISHGKSSIGVQNEHGSIKEDNGIVCLMSTKKRDKCVKKGINLFDKTMNTGDNALSAHDCHNMRAGALMSYINILILSLLILPSSSHYIMHNNFYLHAINRKVVLSRDRTSFKIEKHGAFSKLRVRDLYMNEHMRLNTKGSHFMIERVIKNRKDSSDNPSRRHRKEYYFALRRKNKCLAVCGNELKMSHQCSIFRFGTANNCDFDFVRMFREGVFVQPFSDALVFIKKMTECVDDKGLNGCGVS</sequence>
<feature type="transmembrane region" description="Helical" evidence="1">
    <location>
        <begin position="535"/>
        <end position="554"/>
    </location>
</feature>
<evidence type="ECO:0000313" key="2">
    <source>
        <dbReference type="EMBL" id="ELA46132.1"/>
    </source>
</evidence>
<feature type="transmembrane region" description="Helical" evidence="1">
    <location>
        <begin position="31"/>
        <end position="61"/>
    </location>
</feature>
<evidence type="ECO:0000256" key="1">
    <source>
        <dbReference type="SAM" id="Phobius"/>
    </source>
</evidence>
<dbReference type="AlphaFoldDB" id="L2GRW9"/>
<dbReference type="VEuPathDB" id="MicrosporidiaDB:VCUG_02367"/>
<name>L2GRW9_VAVCU</name>
<dbReference type="GeneID" id="19880230"/>
<keyword evidence="1" id="KW-0812">Transmembrane</keyword>
<gene>
    <name evidence="2" type="ORF">VCUG_02367</name>
</gene>